<accession>A0A061EVP5</accession>
<organism evidence="1 2">
    <name type="scientific">Theobroma cacao</name>
    <name type="common">Cacao</name>
    <name type="synonym">Cocoa</name>
    <dbReference type="NCBI Taxonomy" id="3641"/>
    <lineage>
        <taxon>Eukaryota</taxon>
        <taxon>Viridiplantae</taxon>
        <taxon>Streptophyta</taxon>
        <taxon>Embryophyta</taxon>
        <taxon>Tracheophyta</taxon>
        <taxon>Spermatophyta</taxon>
        <taxon>Magnoliopsida</taxon>
        <taxon>eudicotyledons</taxon>
        <taxon>Gunneridae</taxon>
        <taxon>Pentapetalae</taxon>
        <taxon>rosids</taxon>
        <taxon>malvids</taxon>
        <taxon>Malvales</taxon>
        <taxon>Malvaceae</taxon>
        <taxon>Byttnerioideae</taxon>
        <taxon>Theobroma</taxon>
    </lineage>
</organism>
<name>A0A061EVP5_THECC</name>
<dbReference type="Proteomes" id="UP000026915">
    <property type="component" value="Chromosome 5"/>
</dbReference>
<dbReference type="HOGENOM" id="CLU_2836398_0_0_1"/>
<reference evidence="1 2" key="1">
    <citation type="journal article" date="2013" name="Genome Biol.">
        <title>The genome sequence of the most widely cultivated cacao type and its use to identify candidate genes regulating pod color.</title>
        <authorList>
            <person name="Motamayor J.C."/>
            <person name="Mockaitis K."/>
            <person name="Schmutz J."/>
            <person name="Haiminen N."/>
            <person name="Iii D.L."/>
            <person name="Cornejo O."/>
            <person name="Findley S.D."/>
            <person name="Zheng P."/>
            <person name="Utro F."/>
            <person name="Royaert S."/>
            <person name="Saski C."/>
            <person name="Jenkins J."/>
            <person name="Podicheti R."/>
            <person name="Zhao M."/>
            <person name="Scheffler B.E."/>
            <person name="Stack J.C."/>
            <person name="Feltus F.A."/>
            <person name="Mustiga G.M."/>
            <person name="Amores F."/>
            <person name="Phillips W."/>
            <person name="Marelli J.P."/>
            <person name="May G.D."/>
            <person name="Shapiro H."/>
            <person name="Ma J."/>
            <person name="Bustamante C.D."/>
            <person name="Schnell R.J."/>
            <person name="Main D."/>
            <person name="Gilbert D."/>
            <person name="Parida L."/>
            <person name="Kuhn D.N."/>
        </authorList>
    </citation>
    <scope>NUCLEOTIDE SEQUENCE [LARGE SCALE GENOMIC DNA]</scope>
    <source>
        <strain evidence="2">cv. Matina 1-6</strain>
    </source>
</reference>
<dbReference type="InParanoid" id="A0A061EVP5"/>
<protein>
    <submittedName>
        <fullName evidence="1">Uncharacterized protein</fullName>
    </submittedName>
</protein>
<proteinExistence type="predicted"/>
<dbReference type="Gramene" id="EOY08693">
    <property type="protein sequence ID" value="EOY08693"/>
    <property type="gene ID" value="TCM_023746"/>
</dbReference>
<dbReference type="AlphaFoldDB" id="A0A061EVP5"/>
<sequence>MGINVCPALYSVIYRVITDRMKSLINFATLVLNGKCLRECQPPLTLVLWTVTIREQKIQATQMLSL</sequence>
<evidence type="ECO:0000313" key="2">
    <source>
        <dbReference type="Proteomes" id="UP000026915"/>
    </source>
</evidence>
<evidence type="ECO:0000313" key="1">
    <source>
        <dbReference type="EMBL" id="EOY08693.1"/>
    </source>
</evidence>
<dbReference type="EMBL" id="CM001883">
    <property type="protein sequence ID" value="EOY08693.1"/>
    <property type="molecule type" value="Genomic_DNA"/>
</dbReference>
<gene>
    <name evidence="1" type="ORF">TCM_023746</name>
</gene>
<keyword evidence="2" id="KW-1185">Reference proteome</keyword>